<keyword evidence="3" id="KW-1185">Reference proteome</keyword>
<evidence type="ECO:0000313" key="3">
    <source>
        <dbReference type="Proteomes" id="UP001569200"/>
    </source>
</evidence>
<protein>
    <submittedName>
        <fullName evidence="2">Abortive infection family protein</fullName>
    </submittedName>
</protein>
<proteinExistence type="predicted"/>
<dbReference type="InterPro" id="IPR026001">
    <property type="entry name" value="Abi-like_C"/>
</dbReference>
<evidence type="ECO:0000259" key="1">
    <source>
        <dbReference type="Pfam" id="PF14355"/>
    </source>
</evidence>
<dbReference type="Proteomes" id="UP001569200">
    <property type="component" value="Unassembled WGS sequence"/>
</dbReference>
<reference evidence="2 3" key="1">
    <citation type="submission" date="2024-06" db="EMBL/GenBank/DDBJ databases">
        <authorList>
            <person name="Steensen K."/>
            <person name="Seneca J."/>
            <person name="Bartlau N."/>
            <person name="Yu A.X."/>
            <person name="Polz M.F."/>
        </authorList>
    </citation>
    <scope>NUCLEOTIDE SEQUENCE [LARGE SCALE GENOMIC DNA]</scope>
    <source>
        <strain evidence="2 3">1F145</strain>
    </source>
</reference>
<dbReference type="Pfam" id="PF14355">
    <property type="entry name" value="Abi_C"/>
    <property type="match status" value="1"/>
</dbReference>
<gene>
    <name evidence="2" type="ORF">ACED33_06660</name>
</gene>
<evidence type="ECO:0000313" key="2">
    <source>
        <dbReference type="EMBL" id="MEZ8180350.1"/>
    </source>
</evidence>
<comment type="caution">
    <text evidence="2">The sequence shown here is derived from an EMBL/GenBank/DDBJ whole genome shotgun (WGS) entry which is preliminary data.</text>
</comment>
<dbReference type="EMBL" id="JBGOOW010000004">
    <property type="protein sequence ID" value="MEZ8180350.1"/>
    <property type="molecule type" value="Genomic_DNA"/>
</dbReference>
<name>A0ABV4LRF5_VIBSP</name>
<organism evidence="2 3">
    <name type="scientific">Vibrio splendidus</name>
    <dbReference type="NCBI Taxonomy" id="29497"/>
    <lineage>
        <taxon>Bacteria</taxon>
        <taxon>Pseudomonadati</taxon>
        <taxon>Pseudomonadota</taxon>
        <taxon>Gammaproteobacteria</taxon>
        <taxon>Vibrionales</taxon>
        <taxon>Vibrionaceae</taxon>
        <taxon>Vibrio</taxon>
    </lineage>
</organism>
<dbReference type="RefSeq" id="WP_371690677.1">
    <property type="nucleotide sequence ID" value="NZ_JBGONW010000007.1"/>
</dbReference>
<accession>A0ABV4LRF5</accession>
<feature type="domain" description="Abortive infection protein-like C-terminal" evidence="1">
    <location>
        <begin position="73"/>
        <end position="156"/>
    </location>
</feature>
<sequence length="226" mass="25874">MSELLMPLSNELVVLNQNKYRMKATIDAIQLAYQDQESGIVIGQCKSLIESFSKSVLDEFKVEYASDAVVGRLTKKAVQALGVGEDTEKPRKTREAYLKLITSFSNNIESAAKGIGELRNDFCPLAHGRSVYQNKLDMSYAVFIANQTDSLVWFMHELRIRALAPRDKVIEKDNYYNEQLDDTYEAVDILGDTYLPSEILWSVNPEKYYDSLMDHRQEQEQEQPID</sequence>